<dbReference type="PANTHER" id="PTHR48467:SF1">
    <property type="entry name" value="GLUTAMATE SYNTHASE 1 [NADH], CHLOROPLASTIC-LIKE"/>
    <property type="match status" value="1"/>
</dbReference>
<comment type="pathway">
    <text evidence="3">Steroid metabolism; cholesterol metabolism.</text>
</comment>
<dbReference type="PANTHER" id="PTHR48467">
    <property type="entry name" value="GLUTAMATE SYNTHASE 1 [NADH], CHLOROPLASTIC-LIKE"/>
    <property type="match status" value="1"/>
</dbReference>
<feature type="binding site" evidence="17">
    <location>
        <position position="85"/>
    </location>
    <ligand>
        <name>FAD</name>
        <dbReference type="ChEBI" id="CHEBI:57692"/>
    </ligand>
</feature>
<sequence length="514" mass="56647">MRTSLKPSLSLCNAIASSVQSGVRRLFTTHLRCFSVSVSKHQKHGPHVGIVGSGPAGFYTAQQILKSHEDAVTDVYERLPVPFGLARFGIAPDHPETKNCINQFTTTASSDRCTFIGNVNVGKDVKLTELLQAYDAVILCYGAEDDRTFGIPGEDLPGVYSARAFVEWYNGLPANSQLEPDLSSETAVILGQGNVALDVARILLSPIELLEKTDICDHALELLKKSQVKTVYIVGRRGPLQVSFTIKELREMTKLPGCKAIFNPEDFRTIQEKLSSIPRPRKRLTELMCKTAIDGGTSQNSTHKTWGLKFQRTPVEFLSALGKISGVRCEVNNLVEQGDGTFQARGTGIYEDLPCGLVFRSIGYKSIPLDNEVPFDRRKGVILNINGRVVDANNTGTSDKDVALIPGLYCSGWVRNGPVGVIATTMNDAFQTGELVVQDLKSGNLKTKVDPVKGYEAIKSLLNSRGVRPVFFDQWRKIDQVEQKRGNERGKPREKIVHVHEMLNIAYELENKGS</sequence>
<evidence type="ECO:0000256" key="15">
    <source>
        <dbReference type="ARBA" id="ARBA00048933"/>
    </source>
</evidence>
<evidence type="ECO:0000256" key="11">
    <source>
        <dbReference type="ARBA" id="ARBA00022946"/>
    </source>
</evidence>
<dbReference type="FunFam" id="3.50.50.60:FF:000036">
    <property type="entry name" value="NADPH:adrenodoxin oxidoreductase, mitochondrial"/>
    <property type="match status" value="1"/>
</dbReference>
<dbReference type="InterPro" id="IPR036188">
    <property type="entry name" value="FAD/NAD-bd_sf"/>
</dbReference>
<evidence type="ECO:0000256" key="17">
    <source>
        <dbReference type="PIRSR" id="PIRSR000362-1"/>
    </source>
</evidence>
<evidence type="ECO:0000256" key="10">
    <source>
        <dbReference type="ARBA" id="ARBA00022857"/>
    </source>
</evidence>
<keyword evidence="12" id="KW-0249">Electron transport</keyword>
<feature type="binding site" evidence="18">
    <location>
        <begin position="192"/>
        <end position="195"/>
    </location>
    <ligand>
        <name>NADP(+)</name>
        <dbReference type="ChEBI" id="CHEBI:58349"/>
    </ligand>
</feature>
<dbReference type="InterPro" id="IPR055275">
    <property type="entry name" value="Ferredox_Rdtase"/>
</dbReference>
<dbReference type="Proteomes" id="UP001159428">
    <property type="component" value="Unassembled WGS sequence"/>
</dbReference>
<comment type="caution">
    <text evidence="19">The sequence shown here is derived from an EMBL/GenBank/DDBJ whole genome shotgun (WGS) entry which is preliminary data.</text>
</comment>
<feature type="binding site" evidence="17">
    <location>
        <position position="121"/>
    </location>
    <ligand>
        <name>FAD</name>
        <dbReference type="ChEBI" id="CHEBI:57692"/>
    </ligand>
</feature>
<feature type="binding site" evidence="18">
    <location>
        <position position="248"/>
    </location>
    <ligand>
        <name>NADP(+)</name>
        <dbReference type="ChEBI" id="CHEBI:58349"/>
    </ligand>
</feature>
<keyword evidence="7" id="KW-0813">Transport</keyword>
<feature type="binding site" evidence="17">
    <location>
        <position position="413"/>
    </location>
    <ligand>
        <name>FAD</name>
        <dbReference type="ChEBI" id="CHEBI:57692"/>
    </ligand>
</feature>
<dbReference type="EMBL" id="CALNXJ010000005">
    <property type="protein sequence ID" value="CAH3039756.1"/>
    <property type="molecule type" value="Genomic_DNA"/>
</dbReference>
<feature type="binding site" evidence="17">
    <location>
        <begin position="420"/>
        <end position="422"/>
    </location>
    <ligand>
        <name>FAD</name>
        <dbReference type="ChEBI" id="CHEBI:57692"/>
    </ligand>
</feature>
<comment type="catalytic activity">
    <reaction evidence="15 16">
        <text>2 reduced [adrenodoxin] + NADP(+) + H(+) = 2 oxidized [adrenodoxin] + NADPH</text>
        <dbReference type="Rhea" id="RHEA:42312"/>
        <dbReference type="Rhea" id="RHEA-COMP:9998"/>
        <dbReference type="Rhea" id="RHEA-COMP:9999"/>
        <dbReference type="ChEBI" id="CHEBI:15378"/>
        <dbReference type="ChEBI" id="CHEBI:33737"/>
        <dbReference type="ChEBI" id="CHEBI:33738"/>
        <dbReference type="ChEBI" id="CHEBI:57783"/>
        <dbReference type="ChEBI" id="CHEBI:58349"/>
        <dbReference type="EC" id="1.18.1.6"/>
    </reaction>
</comment>
<protein>
    <recommendedName>
        <fullName evidence="6 16">NADPH:adrenodoxin oxidoreductase, mitochondrial</fullName>
        <ecNumber evidence="5 16">1.18.1.6</ecNumber>
    </recommendedName>
</protein>
<keyword evidence="8 16" id="KW-0285">Flavoprotein</keyword>
<evidence type="ECO:0000256" key="2">
    <source>
        <dbReference type="ARBA" id="ARBA00004173"/>
    </source>
</evidence>
<evidence type="ECO:0000256" key="14">
    <source>
        <dbReference type="ARBA" id="ARBA00023128"/>
    </source>
</evidence>
<name>A0AAU9VUE6_9CNID</name>
<evidence type="ECO:0000256" key="6">
    <source>
        <dbReference type="ARBA" id="ARBA00016287"/>
    </source>
</evidence>
<feature type="binding site" evidence="17">
    <location>
        <position position="56"/>
    </location>
    <ligand>
        <name>FAD</name>
        <dbReference type="ChEBI" id="CHEBI:57692"/>
    </ligand>
</feature>
<evidence type="ECO:0000256" key="8">
    <source>
        <dbReference type="ARBA" id="ARBA00022630"/>
    </source>
</evidence>
<comment type="cofactor">
    <cofactor evidence="1 16 17">
        <name>FAD</name>
        <dbReference type="ChEBI" id="CHEBI:57692"/>
    </cofactor>
</comment>
<evidence type="ECO:0000256" key="4">
    <source>
        <dbReference type="ARBA" id="ARBA00008312"/>
    </source>
</evidence>
<dbReference type="Gene3D" id="3.40.50.720">
    <property type="entry name" value="NAD(P)-binding Rossmann-like Domain"/>
    <property type="match status" value="1"/>
</dbReference>
<evidence type="ECO:0000256" key="5">
    <source>
        <dbReference type="ARBA" id="ARBA00013219"/>
    </source>
</evidence>
<comment type="similarity">
    <text evidence="4 16">Belongs to the ferredoxin--NADP reductase type 1 family.</text>
</comment>
<evidence type="ECO:0000256" key="3">
    <source>
        <dbReference type="ARBA" id="ARBA00004731"/>
    </source>
</evidence>
<comment type="subcellular location">
    <subcellularLocation>
        <location evidence="2 16">Mitochondrion</location>
    </subcellularLocation>
</comment>
<dbReference type="InterPro" id="IPR021163">
    <property type="entry name" value="Ferredox_Rdtase_adrenod"/>
</dbReference>
<gene>
    <name evidence="19" type="ORF">PMEA_00026352</name>
</gene>
<evidence type="ECO:0000256" key="12">
    <source>
        <dbReference type="ARBA" id="ARBA00022982"/>
    </source>
</evidence>
<evidence type="ECO:0000256" key="7">
    <source>
        <dbReference type="ARBA" id="ARBA00022448"/>
    </source>
</evidence>
<dbReference type="GO" id="GO:0016491">
    <property type="term" value="F:oxidoreductase activity"/>
    <property type="evidence" value="ECO:0007669"/>
    <property type="project" value="UniProtKB-KW"/>
</dbReference>
<dbReference type="EC" id="1.18.1.6" evidence="5 16"/>
<proteinExistence type="inferred from homology"/>
<keyword evidence="13 16" id="KW-0560">Oxidoreductase</keyword>
<dbReference type="Gene3D" id="3.50.50.60">
    <property type="entry name" value="FAD/NAD(P)-binding domain"/>
    <property type="match status" value="1"/>
</dbReference>
<accession>A0AAU9VUE6</accession>
<reference evidence="19 20" key="1">
    <citation type="submission" date="2022-05" db="EMBL/GenBank/DDBJ databases">
        <authorList>
            <consortium name="Genoscope - CEA"/>
            <person name="William W."/>
        </authorList>
    </citation>
    <scope>NUCLEOTIDE SEQUENCE [LARGE SCALE GENOMIC DNA]</scope>
</reference>
<feature type="binding site" evidence="18">
    <location>
        <position position="420"/>
    </location>
    <ligand>
        <name>NADP(+)</name>
        <dbReference type="ChEBI" id="CHEBI:58349"/>
    </ligand>
</feature>
<keyword evidence="14 16" id="KW-0496">Mitochondrion</keyword>
<organism evidence="19 20">
    <name type="scientific">Pocillopora meandrina</name>
    <dbReference type="NCBI Taxonomy" id="46732"/>
    <lineage>
        <taxon>Eukaryota</taxon>
        <taxon>Metazoa</taxon>
        <taxon>Cnidaria</taxon>
        <taxon>Anthozoa</taxon>
        <taxon>Hexacorallia</taxon>
        <taxon>Scleractinia</taxon>
        <taxon>Astrocoeniina</taxon>
        <taxon>Pocilloporidae</taxon>
        <taxon>Pocillopora</taxon>
    </lineage>
</organism>
<evidence type="ECO:0000313" key="19">
    <source>
        <dbReference type="EMBL" id="CAH3039756.1"/>
    </source>
</evidence>
<dbReference type="PIRSF" id="PIRSF000362">
    <property type="entry name" value="FNR"/>
    <property type="match status" value="1"/>
</dbReference>
<evidence type="ECO:0000313" key="20">
    <source>
        <dbReference type="Proteomes" id="UP001159428"/>
    </source>
</evidence>
<evidence type="ECO:0000256" key="1">
    <source>
        <dbReference type="ARBA" id="ARBA00001974"/>
    </source>
</evidence>
<evidence type="ECO:0000256" key="9">
    <source>
        <dbReference type="ARBA" id="ARBA00022827"/>
    </source>
</evidence>
<dbReference type="AlphaFoldDB" id="A0AAU9VUE6"/>
<keyword evidence="20" id="KW-1185">Reference proteome</keyword>
<dbReference type="PRINTS" id="PR00419">
    <property type="entry name" value="ADXRDTASE"/>
</dbReference>
<feature type="binding site" evidence="17">
    <location>
        <position position="77"/>
    </location>
    <ligand>
        <name>FAD</name>
        <dbReference type="ChEBI" id="CHEBI:57692"/>
    </ligand>
</feature>
<dbReference type="SUPFAM" id="SSF51971">
    <property type="entry name" value="Nucleotide-binding domain"/>
    <property type="match status" value="1"/>
</dbReference>
<dbReference type="GO" id="GO:0005739">
    <property type="term" value="C:mitochondrion"/>
    <property type="evidence" value="ECO:0007669"/>
    <property type="project" value="UniProtKB-SubCell"/>
</dbReference>
<keyword evidence="10 16" id="KW-0521">NADP</keyword>
<evidence type="ECO:0000256" key="18">
    <source>
        <dbReference type="PIRSR" id="PIRSR000362-2"/>
    </source>
</evidence>
<evidence type="ECO:0000256" key="13">
    <source>
        <dbReference type="ARBA" id="ARBA00023002"/>
    </source>
</evidence>
<feature type="binding site" evidence="18">
    <location>
        <begin position="236"/>
        <end position="237"/>
    </location>
    <ligand>
        <name>NADP(+)</name>
        <dbReference type="ChEBI" id="CHEBI:58349"/>
    </ligand>
</feature>
<evidence type="ECO:0000256" key="16">
    <source>
        <dbReference type="PIRNR" id="PIRNR000362"/>
    </source>
</evidence>
<keyword evidence="11" id="KW-0809">Transit peptide</keyword>
<keyword evidence="9 16" id="KW-0274">FAD</keyword>